<dbReference type="AlphaFoldDB" id="A0A644YDT3"/>
<comment type="caution">
    <text evidence="1">The sequence shown here is derived from an EMBL/GenBank/DDBJ whole genome shotgun (WGS) entry which is preliminary data.</text>
</comment>
<proteinExistence type="predicted"/>
<sequence>MNIIILCHIIGAVFFKVNFLTVFLFKNQFVVIIIHEDEIEIVIPVLAELPDTQGIFGIIDSRDIDLFPEHHEGHIALSQMIITGIDINAIQVIFIKRIQPQEIVAGFGVRDIVE</sequence>
<protein>
    <submittedName>
        <fullName evidence="1">Uncharacterized protein</fullName>
    </submittedName>
</protein>
<reference evidence="1" key="1">
    <citation type="submission" date="2019-08" db="EMBL/GenBank/DDBJ databases">
        <authorList>
            <person name="Kucharzyk K."/>
            <person name="Murdoch R.W."/>
            <person name="Higgins S."/>
            <person name="Loffler F."/>
        </authorList>
    </citation>
    <scope>NUCLEOTIDE SEQUENCE</scope>
</reference>
<name>A0A644YDT3_9ZZZZ</name>
<accession>A0A644YDT3</accession>
<gene>
    <name evidence="1" type="ORF">SDC9_72941</name>
</gene>
<dbReference type="EMBL" id="VSSQ01004734">
    <property type="protein sequence ID" value="MPM26439.1"/>
    <property type="molecule type" value="Genomic_DNA"/>
</dbReference>
<organism evidence="1">
    <name type="scientific">bioreactor metagenome</name>
    <dbReference type="NCBI Taxonomy" id="1076179"/>
    <lineage>
        <taxon>unclassified sequences</taxon>
        <taxon>metagenomes</taxon>
        <taxon>ecological metagenomes</taxon>
    </lineage>
</organism>
<evidence type="ECO:0000313" key="1">
    <source>
        <dbReference type="EMBL" id="MPM26439.1"/>
    </source>
</evidence>